<sequence>MCFSLLLIGTIPLLVRTVLEAKARAGLGLKTEARGRTEKLVGPARPGAMPNLSYKSFELANHPPPTIPPVTTEDLKKAYDLKCSNRPLCSCSNGNVVIIASDKLVTTSKQDMLNMHLKLEKGEFYDLESYRTLKEVFYKLSGEDGFYSCSCPHGKKSVNQ</sequence>
<proteinExistence type="predicted"/>
<accession>A0A811LQE3</accession>
<keyword evidence="3" id="KW-1185">Reference proteome</keyword>
<gene>
    <name evidence="2" type="ORF">BXYJ_LOCUS10791</name>
</gene>
<evidence type="ECO:0000313" key="3">
    <source>
        <dbReference type="Proteomes" id="UP000659654"/>
    </source>
</evidence>
<dbReference type="EMBL" id="CAJFCV020000005">
    <property type="protein sequence ID" value="CAG9120902.1"/>
    <property type="molecule type" value="Genomic_DNA"/>
</dbReference>
<organism evidence="2 3">
    <name type="scientific">Bursaphelenchus xylophilus</name>
    <name type="common">Pinewood nematode worm</name>
    <name type="synonym">Aphelenchoides xylophilus</name>
    <dbReference type="NCBI Taxonomy" id="6326"/>
    <lineage>
        <taxon>Eukaryota</taxon>
        <taxon>Metazoa</taxon>
        <taxon>Ecdysozoa</taxon>
        <taxon>Nematoda</taxon>
        <taxon>Chromadorea</taxon>
        <taxon>Rhabditida</taxon>
        <taxon>Tylenchina</taxon>
        <taxon>Tylenchomorpha</taxon>
        <taxon>Aphelenchoidea</taxon>
        <taxon>Aphelenchoididae</taxon>
        <taxon>Bursaphelenchus</taxon>
    </lineage>
</organism>
<keyword evidence="1" id="KW-0732">Signal</keyword>
<dbReference type="Proteomes" id="UP000659654">
    <property type="component" value="Unassembled WGS sequence"/>
</dbReference>
<dbReference type="AlphaFoldDB" id="A0A811LQE3"/>
<dbReference type="Proteomes" id="UP000582659">
    <property type="component" value="Unassembled WGS sequence"/>
</dbReference>
<evidence type="ECO:0000313" key="2">
    <source>
        <dbReference type="EMBL" id="CAD5230046.1"/>
    </source>
</evidence>
<evidence type="ECO:0000256" key="1">
    <source>
        <dbReference type="SAM" id="SignalP"/>
    </source>
</evidence>
<feature type="signal peptide" evidence="1">
    <location>
        <begin position="1"/>
        <end position="17"/>
    </location>
</feature>
<feature type="chain" id="PRO_5036221466" evidence="1">
    <location>
        <begin position="18"/>
        <end position="160"/>
    </location>
</feature>
<name>A0A811LQE3_BURXY</name>
<protein>
    <submittedName>
        <fullName evidence="2">(pine wood nematode) hypothetical protein</fullName>
    </submittedName>
</protein>
<comment type="caution">
    <text evidence="2">The sequence shown here is derived from an EMBL/GenBank/DDBJ whole genome shotgun (WGS) entry which is preliminary data.</text>
</comment>
<dbReference type="EMBL" id="CAJFDI010000005">
    <property type="protein sequence ID" value="CAD5230046.1"/>
    <property type="molecule type" value="Genomic_DNA"/>
</dbReference>
<reference evidence="2" key="1">
    <citation type="submission" date="2020-09" db="EMBL/GenBank/DDBJ databases">
        <authorList>
            <person name="Kikuchi T."/>
        </authorList>
    </citation>
    <scope>NUCLEOTIDE SEQUENCE</scope>
    <source>
        <strain evidence="2">Ka4C1</strain>
    </source>
</reference>